<dbReference type="RefSeq" id="WP_022636873.1">
    <property type="nucleotide sequence ID" value="NZ_ASJR01000010.1"/>
</dbReference>
<reference evidence="3 4" key="1">
    <citation type="journal article" date="2013" name="Environ. Microbiol.">
        <title>Genome analysis of Chitinivibrio alkaliphilus gen. nov., sp. nov., a novel extremely haloalkaliphilic anaerobic chitinolytic bacterium from the candidate phylum Termite Group 3.</title>
        <authorList>
            <person name="Sorokin D.Y."/>
            <person name="Gumerov V.M."/>
            <person name="Rakitin A.L."/>
            <person name="Beletsky A.V."/>
            <person name="Damste J.S."/>
            <person name="Muyzer G."/>
            <person name="Mardanov A.V."/>
            <person name="Ravin N.V."/>
        </authorList>
    </citation>
    <scope>NUCLEOTIDE SEQUENCE [LARGE SCALE GENOMIC DNA]</scope>
    <source>
        <strain evidence="3 4">ACht1</strain>
    </source>
</reference>
<protein>
    <recommendedName>
        <fullName evidence="5">SHOCT domain-containing protein</fullName>
    </recommendedName>
</protein>
<organism evidence="3 4">
    <name type="scientific">Chitinivibrio alkaliphilus ACht1</name>
    <dbReference type="NCBI Taxonomy" id="1313304"/>
    <lineage>
        <taxon>Bacteria</taxon>
        <taxon>Pseudomonadati</taxon>
        <taxon>Fibrobacterota</taxon>
        <taxon>Chitinivibrionia</taxon>
        <taxon>Chitinivibrionales</taxon>
        <taxon>Chitinivibrionaceae</taxon>
        <taxon>Chitinivibrio</taxon>
    </lineage>
</organism>
<dbReference type="PATRIC" id="fig|1313304.3.peg.1351"/>
<dbReference type="Proteomes" id="UP000017148">
    <property type="component" value="Unassembled WGS sequence"/>
</dbReference>
<feature type="compositionally biased region" description="Polar residues" evidence="1">
    <location>
        <begin position="65"/>
        <end position="76"/>
    </location>
</feature>
<name>U7DBE8_9BACT</name>
<sequence length="112" mass="12685">MASKYCVNCERQVEARRHIGFGTVILLFITSGFWLLTIPFYPLRCPICKGTGFRARPPAKKKDTSAASQPRHTPIQNHDPMEQIKKLQELKEAGAITADECNEKKKKLLDTI</sequence>
<keyword evidence="2" id="KW-0472">Membrane</keyword>
<keyword evidence="4" id="KW-1185">Reference proteome</keyword>
<dbReference type="AlphaFoldDB" id="U7DBE8"/>
<feature type="region of interest" description="Disordered" evidence="1">
    <location>
        <begin position="50"/>
        <end position="81"/>
    </location>
</feature>
<keyword evidence="2" id="KW-1133">Transmembrane helix</keyword>
<evidence type="ECO:0008006" key="5">
    <source>
        <dbReference type="Google" id="ProtNLM"/>
    </source>
</evidence>
<feature type="transmembrane region" description="Helical" evidence="2">
    <location>
        <begin position="21"/>
        <end position="41"/>
    </location>
</feature>
<evidence type="ECO:0000313" key="4">
    <source>
        <dbReference type="Proteomes" id="UP000017148"/>
    </source>
</evidence>
<dbReference type="STRING" id="1313304.CALK_1415"/>
<proteinExistence type="predicted"/>
<accession>U7DBE8</accession>
<evidence type="ECO:0000313" key="3">
    <source>
        <dbReference type="EMBL" id="ERP31750.1"/>
    </source>
</evidence>
<dbReference type="EMBL" id="ASJR01000010">
    <property type="protein sequence ID" value="ERP31750.1"/>
    <property type="molecule type" value="Genomic_DNA"/>
</dbReference>
<keyword evidence="2" id="KW-0812">Transmembrane</keyword>
<comment type="caution">
    <text evidence="3">The sequence shown here is derived from an EMBL/GenBank/DDBJ whole genome shotgun (WGS) entry which is preliminary data.</text>
</comment>
<gene>
    <name evidence="3" type="ORF">CALK_1415</name>
</gene>
<evidence type="ECO:0000256" key="1">
    <source>
        <dbReference type="SAM" id="MobiDB-lite"/>
    </source>
</evidence>
<evidence type="ECO:0000256" key="2">
    <source>
        <dbReference type="SAM" id="Phobius"/>
    </source>
</evidence>